<dbReference type="InterPro" id="IPR036366">
    <property type="entry name" value="PGBDSf"/>
</dbReference>
<feature type="domain" description="Peptidoglycan binding-like" evidence="1">
    <location>
        <begin position="34"/>
        <end position="98"/>
    </location>
</feature>
<reference evidence="2 3" key="1">
    <citation type="submission" date="2024-02" db="EMBL/GenBank/DDBJ databases">
        <title>Complete sequences of two Paenibacillus sp. strains and one Lysinibacillus strain isolated from the environment on STAA medium highlight biotechnological potential.</title>
        <authorList>
            <person name="Attere S.A."/>
            <person name="Piche L.C."/>
            <person name="Intertaglia L."/>
            <person name="Lami R."/>
            <person name="Charette S.J."/>
            <person name="Vincent A.T."/>
        </authorList>
    </citation>
    <scope>NUCLEOTIDE SEQUENCE [LARGE SCALE GENOMIC DNA]</scope>
    <source>
        <strain evidence="2 3">Y5S-7</strain>
        <plasmid evidence="2 3">pY5S7-1</plasmid>
    </source>
</reference>
<dbReference type="Gene3D" id="3.30.1380.10">
    <property type="match status" value="1"/>
</dbReference>
<dbReference type="InterPro" id="IPR036365">
    <property type="entry name" value="PGBD-like_sf"/>
</dbReference>
<sequence>MSKGHANIAAIGTAALNKVWKTDYKSILRRDDSHAEVAILKNNLKEYRAHSSEDWTSIQEILDVLSEIFDEHTEQNLIQFQKLEDLNADGIYGQSSRNRMAAKIGVSPKGFVRLDSPAGGAFINFNDTKDGMAKDKDFLLDHSWLTKEALNTVSQLADSFRKATSSSKILEINDCSLIDGEDTPEHESHQTGTIMDIRNSGMTAEEEKKFLEICTENAQVKKVLFHKKYDIASDKIKPEPKHHDHFHIEIG</sequence>
<dbReference type="InterPro" id="IPR009045">
    <property type="entry name" value="Zn_M74/Hedgehog-like"/>
</dbReference>
<dbReference type="RefSeq" id="WP_338709067.1">
    <property type="nucleotide sequence ID" value="NZ_CP145893.1"/>
</dbReference>
<protein>
    <submittedName>
        <fullName evidence="2">Peptidoglycan-binding domain-containing protein</fullName>
    </submittedName>
</protein>
<organism evidence="2 3">
    <name type="scientific">Paenibacillus amylolyticus</name>
    <dbReference type="NCBI Taxonomy" id="1451"/>
    <lineage>
        <taxon>Bacteria</taxon>
        <taxon>Bacillati</taxon>
        <taxon>Bacillota</taxon>
        <taxon>Bacilli</taxon>
        <taxon>Bacillales</taxon>
        <taxon>Paenibacillaceae</taxon>
        <taxon>Paenibacillus</taxon>
    </lineage>
</organism>
<dbReference type="Pfam" id="PF01471">
    <property type="entry name" value="PG_binding_1"/>
    <property type="match status" value="1"/>
</dbReference>
<geneLocation type="plasmid" evidence="2 3">
    <name>pY5S7-1</name>
</geneLocation>
<gene>
    <name evidence="2" type="ORF">V6668_31340</name>
</gene>
<dbReference type="EMBL" id="CP145893">
    <property type="protein sequence ID" value="WWP23887.1"/>
    <property type="molecule type" value="Genomic_DNA"/>
</dbReference>
<dbReference type="Gene3D" id="1.10.101.10">
    <property type="entry name" value="PGBD-like superfamily/PGBD"/>
    <property type="match status" value="1"/>
</dbReference>
<dbReference type="InterPro" id="IPR002477">
    <property type="entry name" value="Peptidoglycan-bd-like"/>
</dbReference>
<dbReference type="Proteomes" id="UP001364764">
    <property type="component" value="Plasmid pY5S7-1"/>
</dbReference>
<dbReference type="SUPFAM" id="SSF47090">
    <property type="entry name" value="PGBD-like"/>
    <property type="match status" value="1"/>
</dbReference>
<dbReference type="GeneID" id="93480067"/>
<evidence type="ECO:0000313" key="2">
    <source>
        <dbReference type="EMBL" id="WWP23887.1"/>
    </source>
</evidence>
<evidence type="ECO:0000313" key="3">
    <source>
        <dbReference type="Proteomes" id="UP001364764"/>
    </source>
</evidence>
<accession>A0ABD8B237</accession>
<dbReference type="SUPFAM" id="SSF55166">
    <property type="entry name" value="Hedgehog/DD-peptidase"/>
    <property type="match status" value="1"/>
</dbReference>
<evidence type="ECO:0000259" key="1">
    <source>
        <dbReference type="Pfam" id="PF01471"/>
    </source>
</evidence>
<proteinExistence type="predicted"/>
<dbReference type="AlphaFoldDB" id="A0ABD8B237"/>
<name>A0ABD8B237_PAEAM</name>
<keyword evidence="2" id="KW-0614">Plasmid</keyword>